<sequence length="179" mass="19718">MHAPATPPPVSSAASWPEGLVIRSATPIDAQQIADFHNLPGYRSGTLRLPYQSADEVRRYLEQPSNGSMNLVAVMDDLIVGDIGLIRANGRRSHTAMVGMGIHDRYHRRGIGRALLGEVIAIADQWIGLHRLELTVFCDNQAAIALYQSFGFETEGVHRAFAFRDGAYVDAFAMARLRM</sequence>
<dbReference type="CDD" id="cd04301">
    <property type="entry name" value="NAT_SF"/>
    <property type="match status" value="1"/>
</dbReference>
<comment type="caution">
    <text evidence="2">The sequence shown here is derived from an EMBL/GenBank/DDBJ whole genome shotgun (WGS) entry which is preliminary data.</text>
</comment>
<dbReference type="PANTHER" id="PTHR43415:SF3">
    <property type="entry name" value="GNAT-FAMILY ACETYLTRANSFERASE"/>
    <property type="match status" value="1"/>
</dbReference>
<feature type="domain" description="N-acetyltransferase" evidence="1">
    <location>
        <begin position="20"/>
        <end position="175"/>
    </location>
</feature>
<dbReference type="Proteomes" id="UP000247536">
    <property type="component" value="Unassembled WGS sequence"/>
</dbReference>
<dbReference type="PANTHER" id="PTHR43415">
    <property type="entry name" value="SPERMIDINE N(1)-ACETYLTRANSFERASE"/>
    <property type="match status" value="1"/>
</dbReference>
<keyword evidence="3" id="KW-1185">Reference proteome</keyword>
<dbReference type="InterPro" id="IPR016181">
    <property type="entry name" value="Acyl_CoA_acyltransferase"/>
</dbReference>
<dbReference type="Gene3D" id="3.40.630.30">
    <property type="match status" value="1"/>
</dbReference>
<evidence type="ECO:0000259" key="1">
    <source>
        <dbReference type="PROSITE" id="PS51186"/>
    </source>
</evidence>
<dbReference type="EMBL" id="QJRY01000002">
    <property type="protein sequence ID" value="PYB75382.1"/>
    <property type="molecule type" value="Genomic_DNA"/>
</dbReference>
<dbReference type="Pfam" id="PF00583">
    <property type="entry name" value="Acetyltransf_1"/>
    <property type="match status" value="1"/>
</dbReference>
<protein>
    <submittedName>
        <fullName evidence="2">GNAT family N-acetyltransferase</fullName>
    </submittedName>
</protein>
<dbReference type="SUPFAM" id="SSF55729">
    <property type="entry name" value="Acyl-CoA N-acyltransferases (Nat)"/>
    <property type="match status" value="1"/>
</dbReference>
<accession>A0ABX5NXY9</accession>
<dbReference type="RefSeq" id="WP_110790767.1">
    <property type="nucleotide sequence ID" value="NZ_QJRY01000002.1"/>
</dbReference>
<organism evidence="2 3">
    <name type="scientific">Rhizobium wuzhouense</name>
    <dbReference type="NCBI Taxonomy" id="1986026"/>
    <lineage>
        <taxon>Bacteria</taxon>
        <taxon>Pseudomonadati</taxon>
        <taxon>Pseudomonadota</taxon>
        <taxon>Alphaproteobacteria</taxon>
        <taxon>Hyphomicrobiales</taxon>
        <taxon>Rhizobiaceae</taxon>
        <taxon>Rhizobium/Agrobacterium group</taxon>
        <taxon>Rhizobium</taxon>
    </lineage>
</organism>
<evidence type="ECO:0000313" key="3">
    <source>
        <dbReference type="Proteomes" id="UP000247536"/>
    </source>
</evidence>
<dbReference type="PROSITE" id="PS51186">
    <property type="entry name" value="GNAT"/>
    <property type="match status" value="1"/>
</dbReference>
<reference evidence="2 3" key="1">
    <citation type="submission" date="2018-06" db="EMBL/GenBank/DDBJ databases">
        <title>Rhizobium wuzhouense sp. nov., isolated from roots of Oryza officinalis.</title>
        <authorList>
            <person name="Yuan T."/>
        </authorList>
    </citation>
    <scope>NUCLEOTIDE SEQUENCE [LARGE SCALE GENOMIC DNA]</scope>
    <source>
        <strain evidence="2 3">W44</strain>
    </source>
</reference>
<dbReference type="InterPro" id="IPR000182">
    <property type="entry name" value="GNAT_dom"/>
</dbReference>
<name>A0ABX5NXY9_9HYPH</name>
<evidence type="ECO:0000313" key="2">
    <source>
        <dbReference type="EMBL" id="PYB75382.1"/>
    </source>
</evidence>
<gene>
    <name evidence="2" type="ORF">DMY87_08035</name>
</gene>
<proteinExistence type="predicted"/>